<keyword evidence="1" id="KW-0472">Membrane</keyword>
<name>A0A5B8CH33_SPHSA</name>
<dbReference type="EMBL" id="CP041016">
    <property type="protein sequence ID" value="QDC36041.1"/>
    <property type="molecule type" value="Genomic_DNA"/>
</dbReference>
<dbReference type="AlphaFoldDB" id="A0A5B8CH33"/>
<proteinExistence type="predicted"/>
<feature type="transmembrane region" description="Helical" evidence="1">
    <location>
        <begin position="79"/>
        <end position="98"/>
    </location>
</feature>
<organism evidence="2 3">
    <name type="scientific">Sphingobium fuliginis ATCC 27551</name>
    <dbReference type="NCBI Taxonomy" id="1208342"/>
    <lineage>
        <taxon>Bacteria</taxon>
        <taxon>Pseudomonadati</taxon>
        <taxon>Pseudomonadota</taxon>
        <taxon>Alphaproteobacteria</taxon>
        <taxon>Sphingomonadales</taxon>
        <taxon>Sphingomonadaceae</taxon>
        <taxon>Sphingobium</taxon>
    </lineage>
</organism>
<accession>A0A5B8CH33</accession>
<sequence>MMDRNDDDRSLRRIALRILNENEDQARDELDSVIQAVEDHVGRQASVYTWSVPVILTIPALCLLLSIFAALASKAVADAFLSVAIAACLIPLFMAWLWRRFQYGTGRLRKPREAIYANASDETRETLEKLFAYLQRESAPRAYYRNWRGNPIYLERRYFFGNLRALLLSEFAAVRALCLSPGGSRISGAIKIEKDPDEVIKELGIKPKRAGGPGRNAKYAYSDALISLIGDPRLSVLDLSNRAAAIRAIKKWLSDWFEEHADETGDVPRGDLLAPYAEKICAHLQKIASAKGR</sequence>
<evidence type="ECO:0000313" key="2">
    <source>
        <dbReference type="EMBL" id="QDC36041.1"/>
    </source>
</evidence>
<dbReference type="Proteomes" id="UP000311469">
    <property type="component" value="Chromosome cSF1"/>
</dbReference>
<evidence type="ECO:0000313" key="3">
    <source>
        <dbReference type="Proteomes" id="UP000311469"/>
    </source>
</evidence>
<dbReference type="RefSeq" id="WP_140041423.1">
    <property type="nucleotide sequence ID" value="NZ_CP041016.1"/>
</dbReference>
<keyword evidence="1" id="KW-1133">Transmembrane helix</keyword>
<keyword evidence="1" id="KW-0812">Transmembrane</keyword>
<evidence type="ECO:0000256" key="1">
    <source>
        <dbReference type="SAM" id="Phobius"/>
    </source>
</evidence>
<feature type="transmembrane region" description="Helical" evidence="1">
    <location>
        <begin position="50"/>
        <end position="73"/>
    </location>
</feature>
<gene>
    <name evidence="2" type="ORF">FIL70_01045</name>
</gene>
<reference evidence="2 3" key="1">
    <citation type="submission" date="2019-06" db="EMBL/GenBank/DDBJ databases">
        <title>Genome organization and adaptive potential of archetypical organophosphate degarding Sphingobium fuliginis ATCC 27551.</title>
        <authorList>
            <person name="Sarwar A."/>
            <person name="Parthasarathy S."/>
            <person name="Singh C."/>
            <person name="Siddavattam D."/>
        </authorList>
    </citation>
    <scope>NUCLEOTIDE SEQUENCE [LARGE SCALE GENOMIC DNA]</scope>
    <source>
        <strain evidence="2 3">ATCC 27551</strain>
    </source>
</reference>
<protein>
    <submittedName>
        <fullName evidence="2">Uncharacterized protein</fullName>
    </submittedName>
</protein>
<dbReference type="KEGG" id="sufl:FIL70_01045"/>